<dbReference type="Proteomes" id="UP000236655">
    <property type="component" value="Chromosome"/>
</dbReference>
<dbReference type="Gene3D" id="3.40.50.200">
    <property type="entry name" value="Peptidase S8/S53 domain"/>
    <property type="match status" value="1"/>
</dbReference>
<dbReference type="PANTHER" id="PTHR43806:SF11">
    <property type="entry name" value="CEREVISIN-RELATED"/>
    <property type="match status" value="1"/>
</dbReference>
<evidence type="ECO:0000256" key="4">
    <source>
        <dbReference type="ARBA" id="ARBA00022825"/>
    </source>
</evidence>
<keyword evidence="2 5" id="KW-0645">Protease</keyword>
<feature type="domain" description="Peptidase S8/S53" evidence="6">
    <location>
        <begin position="170"/>
        <end position="501"/>
    </location>
</feature>
<reference evidence="8" key="1">
    <citation type="submission" date="2017-11" db="EMBL/GenBank/DDBJ databases">
        <authorList>
            <person name="Chan K.G."/>
            <person name="Lee L.S."/>
        </authorList>
    </citation>
    <scope>NUCLEOTIDE SEQUENCE [LARGE SCALE GENOMIC DNA]</scope>
    <source>
        <strain evidence="8">DSM 100970</strain>
    </source>
</reference>
<name>A0A2I7N5A7_9NEIS</name>
<dbReference type="InterPro" id="IPR022398">
    <property type="entry name" value="Peptidase_S8_His-AS"/>
</dbReference>
<evidence type="ECO:0000259" key="6">
    <source>
        <dbReference type="Pfam" id="PF00082"/>
    </source>
</evidence>
<dbReference type="Pfam" id="PF00082">
    <property type="entry name" value="Peptidase_S8"/>
    <property type="match status" value="1"/>
</dbReference>
<protein>
    <recommendedName>
        <fullName evidence="6">Peptidase S8/S53 domain-containing protein</fullName>
    </recommendedName>
</protein>
<evidence type="ECO:0000256" key="5">
    <source>
        <dbReference type="PROSITE-ProRule" id="PRU01240"/>
    </source>
</evidence>
<gene>
    <name evidence="7" type="ORF">CUN60_04805</name>
</gene>
<dbReference type="InterPro" id="IPR023828">
    <property type="entry name" value="Peptidase_S8_Ser-AS"/>
</dbReference>
<dbReference type="EMBL" id="CP024847">
    <property type="protein sequence ID" value="AUR51639.1"/>
    <property type="molecule type" value="Genomic_DNA"/>
</dbReference>
<dbReference type="PROSITE" id="PS00137">
    <property type="entry name" value="SUBTILASE_HIS"/>
    <property type="match status" value="1"/>
</dbReference>
<dbReference type="InterPro" id="IPR000209">
    <property type="entry name" value="Peptidase_S8/S53_dom"/>
</dbReference>
<feature type="active site" description="Charge relay system" evidence="5">
    <location>
        <position position="179"/>
    </location>
</feature>
<evidence type="ECO:0000256" key="3">
    <source>
        <dbReference type="ARBA" id="ARBA00022801"/>
    </source>
</evidence>
<accession>A0A2I7N5A7</accession>
<dbReference type="SUPFAM" id="SSF52743">
    <property type="entry name" value="Subtilisin-like"/>
    <property type="match status" value="1"/>
</dbReference>
<sequence length="675" mass="70771">MVIKYEVYLMKKFLLALVGSFTIFPVFAGTQIIIKFKPSESIQKSFQSGNISKQQLQRLQMQPLTSKTIQKLDLLTGLELKDIRAAAVGGRVLDTGTVLSKDKLDNLLSILNKQSDVEYAEENLIMHPTVSVPNIYQWDMYTSTNNVPGALTTYYGDSFYNGSNFISSSGNGVVVAVIDTGYVPHPNIINNLLTLSSISESYGYTFITDCRRAGTCPFSTPDNLAQIAPFPNGLDLGDWMTLTEYNSAVPSWQQQCRGIDGLPAITNSSWHGTHVTGTVVAEGPINPALVNTGILGGAYSAKVVPVRVLGKCGGSSVDIQDGMLWAGGLHPTITNSHPAKVINLSLGGYGTCPNSYQEVINQLVAAGVSVVVSAGNDSLNVSGAVPANCANVISVAANGPNQKLASYSNWGNVTIAASGGEEYSNYTTQYPVKAILSTTYDSTEGYGSNAVGCSGNSCFTYGWKQGTSMAAPHVAAAIADLLAVEPGLAPAQITEILQNSASSFDSCNAAGCISSGRLNAAAALQYINESVLMLTANPAALDNFSLGSSSVTLVNNNSESVAIGSIQISGVNSTNYSVSSNSTCISGLALNTGLSCAVTILTNSMQPGNTYFADLAVTNQAGQTIATIPLSYTMPNQSTSSGSGGCSFVGGGDDFSMQLLFGGLATIYWLRRKKA</sequence>
<keyword evidence="3 5" id="KW-0378">Hydrolase</keyword>
<proteinExistence type="inferred from homology"/>
<feature type="active site" description="Charge relay system" evidence="5">
    <location>
        <position position="468"/>
    </location>
</feature>
<keyword evidence="8" id="KW-1185">Reference proteome</keyword>
<comment type="similarity">
    <text evidence="1 5">Belongs to the peptidase S8 family.</text>
</comment>
<evidence type="ECO:0000313" key="8">
    <source>
        <dbReference type="Proteomes" id="UP000236655"/>
    </source>
</evidence>
<dbReference type="PANTHER" id="PTHR43806">
    <property type="entry name" value="PEPTIDASE S8"/>
    <property type="match status" value="1"/>
</dbReference>
<dbReference type="GO" id="GO:0004252">
    <property type="term" value="F:serine-type endopeptidase activity"/>
    <property type="evidence" value="ECO:0007669"/>
    <property type="project" value="UniProtKB-UniRule"/>
</dbReference>
<evidence type="ECO:0000256" key="1">
    <source>
        <dbReference type="ARBA" id="ARBA00011073"/>
    </source>
</evidence>
<dbReference type="InterPro" id="IPR015500">
    <property type="entry name" value="Peptidase_S8_subtilisin-rel"/>
</dbReference>
<evidence type="ECO:0000313" key="7">
    <source>
        <dbReference type="EMBL" id="AUR51639.1"/>
    </source>
</evidence>
<dbReference type="GO" id="GO:0006508">
    <property type="term" value="P:proteolysis"/>
    <property type="evidence" value="ECO:0007669"/>
    <property type="project" value="UniProtKB-KW"/>
</dbReference>
<dbReference type="PROSITE" id="PS00138">
    <property type="entry name" value="SUBTILASE_SER"/>
    <property type="match status" value="1"/>
</dbReference>
<feature type="active site" description="Charge relay system" evidence="5">
    <location>
        <position position="271"/>
    </location>
</feature>
<dbReference type="AlphaFoldDB" id="A0A2I7N5A7"/>
<evidence type="ECO:0000256" key="2">
    <source>
        <dbReference type="ARBA" id="ARBA00022670"/>
    </source>
</evidence>
<dbReference type="PROSITE" id="PS51892">
    <property type="entry name" value="SUBTILASE"/>
    <property type="match status" value="1"/>
</dbReference>
<dbReference type="InterPro" id="IPR050131">
    <property type="entry name" value="Peptidase_S8_subtilisin-like"/>
</dbReference>
<organism evidence="7 8">
    <name type="scientific">Aquella oligotrophica</name>
    <dbReference type="NCBI Taxonomy" id="2067065"/>
    <lineage>
        <taxon>Bacteria</taxon>
        <taxon>Pseudomonadati</taxon>
        <taxon>Pseudomonadota</taxon>
        <taxon>Betaproteobacteria</taxon>
        <taxon>Neisseriales</taxon>
        <taxon>Neisseriaceae</taxon>
        <taxon>Aquella</taxon>
    </lineage>
</organism>
<dbReference type="PRINTS" id="PR00723">
    <property type="entry name" value="SUBTILISIN"/>
</dbReference>
<dbReference type="KEGG" id="nba:CUN60_04805"/>
<keyword evidence="4 5" id="KW-0720">Serine protease</keyword>
<dbReference type="InterPro" id="IPR036852">
    <property type="entry name" value="Peptidase_S8/S53_dom_sf"/>
</dbReference>